<dbReference type="RefSeq" id="WP_290018876.1">
    <property type="nucleotide sequence ID" value="NZ_JAOPLL010000006.1"/>
</dbReference>
<name>A0ABT7Q0I0_9GAMM</name>
<keyword evidence="2" id="KW-1185">Reference proteome</keyword>
<sequence length="169" mass="18549">MKSLSPLTTEGKSKPKLINWTVGALCLLLTTGQGVMALSLHDLDPAFERCEASKARHKPALPPKEDRFWSLEREQQATVLIYLHEKSMERCTAAAVDDLALKAFHQAVAGDRTLLDTLIKTSATTLAPAQQAQLQQVGQIELDRLAAMTGFAHPFSLLDYLNQLAPAKE</sequence>
<protein>
    <submittedName>
        <fullName evidence="1">Uncharacterized protein</fullName>
    </submittedName>
</protein>
<organism evidence="1 2">
    <name type="scientific">Aeromonas bestiarum</name>
    <dbReference type="NCBI Taxonomy" id="105751"/>
    <lineage>
        <taxon>Bacteria</taxon>
        <taxon>Pseudomonadati</taxon>
        <taxon>Pseudomonadota</taxon>
        <taxon>Gammaproteobacteria</taxon>
        <taxon>Aeromonadales</taxon>
        <taxon>Aeromonadaceae</taxon>
        <taxon>Aeromonas</taxon>
    </lineage>
</organism>
<proteinExistence type="predicted"/>
<dbReference type="Proteomes" id="UP001168107">
    <property type="component" value="Unassembled WGS sequence"/>
</dbReference>
<evidence type="ECO:0000313" key="1">
    <source>
        <dbReference type="EMBL" id="MDM5072766.1"/>
    </source>
</evidence>
<accession>A0ABT7Q0I0</accession>
<comment type="caution">
    <text evidence="1">The sequence shown here is derived from an EMBL/GenBank/DDBJ whole genome shotgun (WGS) entry which is preliminary data.</text>
</comment>
<dbReference type="EMBL" id="JAOPLL010000006">
    <property type="protein sequence ID" value="MDM5072766.1"/>
    <property type="molecule type" value="Genomic_DNA"/>
</dbReference>
<reference evidence="1" key="1">
    <citation type="submission" date="2024-05" db="EMBL/GenBank/DDBJ databases">
        <title>WGS of Aeromonas isolates.</title>
        <authorList>
            <person name="Lee H."/>
        </authorList>
    </citation>
    <scope>NUCLEOTIDE SEQUENCE</scope>
    <source>
        <strain evidence="1">SU58-3</strain>
    </source>
</reference>
<evidence type="ECO:0000313" key="2">
    <source>
        <dbReference type="Proteomes" id="UP001168107"/>
    </source>
</evidence>
<gene>
    <name evidence="1" type="ORF">OB935_13105</name>
</gene>